<dbReference type="AlphaFoldDB" id="Q24IK4"/>
<dbReference type="Proteomes" id="UP000009168">
    <property type="component" value="Unassembled WGS sequence"/>
</dbReference>
<feature type="coiled-coil region" evidence="2">
    <location>
        <begin position="14"/>
        <end position="75"/>
    </location>
</feature>
<comment type="similarity">
    <text evidence="1">Belongs to the CFAP97 family.</text>
</comment>
<evidence type="ECO:0000256" key="3">
    <source>
        <dbReference type="SAM" id="MobiDB-lite"/>
    </source>
</evidence>
<dbReference type="PANTHER" id="PTHR33768">
    <property type="entry name" value="MIP11318P"/>
    <property type="match status" value="1"/>
</dbReference>
<keyword evidence="2" id="KW-0175">Coiled coil</keyword>
<feature type="region of interest" description="Disordered" evidence="3">
    <location>
        <begin position="177"/>
        <end position="258"/>
    </location>
</feature>
<proteinExistence type="inferred from homology"/>
<sequence>MYRAQPIFNKICVDKELERKKEIHRQKINNIQSTFRQKTPQNYSVDYKLNRLKKEQQHESRYTEIERENRILLEKITHIMAKNTIQLNNRPGSPKSLNIQNRKRFVQKVQEDNFQFLRRLQDQKSNYSVRQWESDFQKNQEMVSKISSYPLNLFQTPKDGSIMQHNQSIQQPYKTSNQGFININGNTNNNNSNNYSPERISYQNQQPQRPNTSQIRSSSNKYPITSQNFYSQNNTIQQQSNQKSQKNSSPKPINSKNNISSIQEDHFSEQQNYSNMLQLNNSSFERSQEYYKDRMPVIHSNPSSTKHSRLPNGNSKNRNTTFYSGNIKSNGSREQLSRRNGRSKSNSQNCTQTKRKKSAIESNLNKSSNSISPDKYPAQHASSSYASSYLYPPNESTVILFRKPKKISGEFFQLEIRLQDNHLIILAEHVENQELKIIEIPQEEAQEFIKEECDNDVNSLALRLRLHNGKLYLIGTKALQNANKKTSTSPIQTSSDNQDFYNNQNQIMATQENQIDINDEPQQSNMNRFSLQQSHNSQILQQMQNENSQVGSQLSNYRKENEFQPINNVQPNSIHDKHEEQPPTKLKM</sequence>
<organism evidence="4 5">
    <name type="scientific">Tetrahymena thermophila (strain SB210)</name>
    <dbReference type="NCBI Taxonomy" id="312017"/>
    <lineage>
        <taxon>Eukaryota</taxon>
        <taxon>Sar</taxon>
        <taxon>Alveolata</taxon>
        <taxon>Ciliophora</taxon>
        <taxon>Intramacronucleata</taxon>
        <taxon>Oligohymenophorea</taxon>
        <taxon>Hymenostomatida</taxon>
        <taxon>Tetrahymenina</taxon>
        <taxon>Tetrahymenidae</taxon>
        <taxon>Tetrahymena</taxon>
    </lineage>
</organism>
<dbReference type="InterPro" id="IPR029488">
    <property type="entry name" value="Hmw/CFAP97"/>
</dbReference>
<accession>Q24IK4</accession>
<feature type="compositionally biased region" description="Polar residues" evidence="3">
    <location>
        <begin position="343"/>
        <end position="352"/>
    </location>
</feature>
<protein>
    <submittedName>
        <fullName evidence="4">Uncharacterized protein</fullName>
    </submittedName>
</protein>
<reference evidence="5" key="1">
    <citation type="journal article" date="2006" name="PLoS Biol.">
        <title>Macronuclear genome sequence of the ciliate Tetrahymena thermophila, a model eukaryote.</title>
        <authorList>
            <person name="Eisen J.A."/>
            <person name="Coyne R.S."/>
            <person name="Wu M."/>
            <person name="Wu D."/>
            <person name="Thiagarajan M."/>
            <person name="Wortman J.R."/>
            <person name="Badger J.H."/>
            <person name="Ren Q."/>
            <person name="Amedeo P."/>
            <person name="Jones K.M."/>
            <person name="Tallon L.J."/>
            <person name="Delcher A.L."/>
            <person name="Salzberg S.L."/>
            <person name="Silva J.C."/>
            <person name="Haas B.J."/>
            <person name="Majoros W.H."/>
            <person name="Farzad M."/>
            <person name="Carlton J.M."/>
            <person name="Smith R.K. Jr."/>
            <person name="Garg J."/>
            <person name="Pearlman R.E."/>
            <person name="Karrer K.M."/>
            <person name="Sun L."/>
            <person name="Manning G."/>
            <person name="Elde N.C."/>
            <person name="Turkewitz A.P."/>
            <person name="Asai D.J."/>
            <person name="Wilkes D.E."/>
            <person name="Wang Y."/>
            <person name="Cai H."/>
            <person name="Collins K."/>
            <person name="Stewart B.A."/>
            <person name="Lee S.R."/>
            <person name="Wilamowska K."/>
            <person name="Weinberg Z."/>
            <person name="Ruzzo W.L."/>
            <person name="Wloga D."/>
            <person name="Gaertig J."/>
            <person name="Frankel J."/>
            <person name="Tsao C.-C."/>
            <person name="Gorovsky M.A."/>
            <person name="Keeling P.J."/>
            <person name="Waller R.F."/>
            <person name="Patron N.J."/>
            <person name="Cherry J.M."/>
            <person name="Stover N.A."/>
            <person name="Krieger C.J."/>
            <person name="del Toro C."/>
            <person name="Ryder H.F."/>
            <person name="Williamson S.C."/>
            <person name="Barbeau R.A."/>
            <person name="Hamilton E.P."/>
            <person name="Orias E."/>
        </authorList>
    </citation>
    <scope>NUCLEOTIDE SEQUENCE [LARGE SCALE GENOMIC DNA]</scope>
    <source>
        <strain evidence="5">SB210</strain>
    </source>
</reference>
<feature type="region of interest" description="Disordered" evidence="3">
    <location>
        <begin position="564"/>
        <end position="588"/>
    </location>
</feature>
<feature type="compositionally biased region" description="Low complexity" evidence="3">
    <location>
        <begin position="231"/>
        <end position="258"/>
    </location>
</feature>
<feature type="compositionally biased region" description="Polar residues" evidence="3">
    <location>
        <begin position="360"/>
        <end position="372"/>
    </location>
</feature>
<feature type="region of interest" description="Disordered" evidence="3">
    <location>
        <begin position="297"/>
        <end position="379"/>
    </location>
</feature>
<dbReference type="OMA" id="THIMAKN"/>
<evidence type="ECO:0000256" key="2">
    <source>
        <dbReference type="SAM" id="Coils"/>
    </source>
</evidence>
<feature type="compositionally biased region" description="Polar residues" evidence="3">
    <location>
        <begin position="300"/>
        <end position="334"/>
    </location>
</feature>
<name>Q24IK4_TETTS</name>
<dbReference type="InterPro" id="IPR038792">
    <property type="entry name" value="CFAP97D1/2"/>
</dbReference>
<keyword evidence="5" id="KW-1185">Reference proteome</keyword>
<dbReference type="EMBL" id="GG662213">
    <property type="protein sequence ID" value="EAS07621.1"/>
    <property type="molecule type" value="Genomic_DNA"/>
</dbReference>
<dbReference type="Pfam" id="PF13879">
    <property type="entry name" value="Hmw_CFAP97"/>
    <property type="match status" value="1"/>
</dbReference>
<feature type="compositionally biased region" description="Polar residues" evidence="3">
    <location>
        <begin position="201"/>
        <end position="230"/>
    </location>
</feature>
<evidence type="ECO:0000313" key="4">
    <source>
        <dbReference type="EMBL" id="EAS07621.1"/>
    </source>
</evidence>
<dbReference type="PANTHER" id="PTHR33768:SF3">
    <property type="entry name" value="MIP11318P"/>
    <property type="match status" value="1"/>
</dbReference>
<feature type="compositionally biased region" description="Polar residues" evidence="3">
    <location>
        <begin position="564"/>
        <end position="573"/>
    </location>
</feature>
<evidence type="ECO:0000256" key="1">
    <source>
        <dbReference type="ARBA" id="ARBA00008315"/>
    </source>
</evidence>
<dbReference type="GeneID" id="7840754"/>
<evidence type="ECO:0000313" key="5">
    <source>
        <dbReference type="Proteomes" id="UP000009168"/>
    </source>
</evidence>
<feature type="compositionally biased region" description="Low complexity" evidence="3">
    <location>
        <begin position="177"/>
        <end position="194"/>
    </location>
</feature>
<dbReference type="KEGG" id="tet:TTHERM_00919700"/>
<dbReference type="InParanoid" id="Q24IK4"/>
<dbReference type="HOGENOM" id="CLU_464252_0_0_1"/>
<dbReference type="OrthoDB" id="313317at2759"/>
<gene>
    <name evidence="4" type="ORF">TTHERM_00919700</name>
</gene>
<dbReference type="RefSeq" id="XP_001027863.1">
    <property type="nucleotide sequence ID" value="XM_001027863.2"/>
</dbReference>